<keyword evidence="2" id="KW-1185">Reference proteome</keyword>
<dbReference type="AlphaFoldDB" id="A0A2G9UK99"/>
<dbReference type="Proteomes" id="UP000230423">
    <property type="component" value="Unassembled WGS sequence"/>
</dbReference>
<evidence type="ECO:0000313" key="1">
    <source>
        <dbReference type="EMBL" id="PIO70162.1"/>
    </source>
</evidence>
<organism evidence="1 2">
    <name type="scientific">Teladorsagia circumcincta</name>
    <name type="common">Brown stomach worm</name>
    <name type="synonym">Ostertagia circumcincta</name>
    <dbReference type="NCBI Taxonomy" id="45464"/>
    <lineage>
        <taxon>Eukaryota</taxon>
        <taxon>Metazoa</taxon>
        <taxon>Ecdysozoa</taxon>
        <taxon>Nematoda</taxon>
        <taxon>Chromadorea</taxon>
        <taxon>Rhabditida</taxon>
        <taxon>Rhabditina</taxon>
        <taxon>Rhabditomorpha</taxon>
        <taxon>Strongyloidea</taxon>
        <taxon>Trichostrongylidae</taxon>
        <taxon>Teladorsagia</taxon>
    </lineage>
</organism>
<dbReference type="OrthoDB" id="5866828at2759"/>
<sequence>MIQKTPTREIITTGDEGLLRTRQPRPRALSMMPLTRSASQDEVGYEKGLEYLRHAVNRFKSGLTAVF</sequence>
<protein>
    <submittedName>
        <fullName evidence="1">Uncharacterized protein</fullName>
    </submittedName>
</protein>
<gene>
    <name evidence="1" type="ORF">TELCIR_07993</name>
</gene>
<dbReference type="EMBL" id="KZ346371">
    <property type="protein sequence ID" value="PIO70162.1"/>
    <property type="molecule type" value="Genomic_DNA"/>
</dbReference>
<evidence type="ECO:0000313" key="2">
    <source>
        <dbReference type="Proteomes" id="UP000230423"/>
    </source>
</evidence>
<reference evidence="1 2" key="1">
    <citation type="submission" date="2015-09" db="EMBL/GenBank/DDBJ databases">
        <title>Draft genome of the parasitic nematode Teladorsagia circumcincta isolate WARC Sus (inbred).</title>
        <authorList>
            <person name="Mitreva M."/>
        </authorList>
    </citation>
    <scope>NUCLEOTIDE SEQUENCE [LARGE SCALE GENOMIC DNA]</scope>
    <source>
        <strain evidence="1 2">S</strain>
    </source>
</reference>
<proteinExistence type="predicted"/>
<accession>A0A2G9UK99</accession>
<name>A0A2G9UK99_TELCI</name>